<organism evidence="3 4">
    <name type="scientific">Asparagus officinalis</name>
    <name type="common">Garden asparagus</name>
    <dbReference type="NCBI Taxonomy" id="4686"/>
    <lineage>
        <taxon>Eukaryota</taxon>
        <taxon>Viridiplantae</taxon>
        <taxon>Streptophyta</taxon>
        <taxon>Embryophyta</taxon>
        <taxon>Tracheophyta</taxon>
        <taxon>Spermatophyta</taxon>
        <taxon>Magnoliopsida</taxon>
        <taxon>Liliopsida</taxon>
        <taxon>Asparagales</taxon>
        <taxon>Asparagaceae</taxon>
        <taxon>Asparagoideae</taxon>
        <taxon>Asparagus</taxon>
    </lineage>
</organism>
<evidence type="ECO:0000313" key="4">
    <source>
        <dbReference type="Proteomes" id="UP000243459"/>
    </source>
</evidence>
<dbReference type="Proteomes" id="UP000243459">
    <property type="component" value="Chromosome 3"/>
</dbReference>
<proteinExistence type="predicted"/>
<dbReference type="PANTHER" id="PTHR46328">
    <property type="entry name" value="FAR-RED IMPAIRED RESPONSIVE (FAR1) FAMILY PROTEIN-RELATED"/>
    <property type="match status" value="1"/>
</dbReference>
<dbReference type="EMBL" id="CM007383">
    <property type="protein sequence ID" value="ONK76507.1"/>
    <property type="molecule type" value="Genomic_DNA"/>
</dbReference>
<dbReference type="AlphaFoldDB" id="A0A5P1FGH7"/>
<feature type="compositionally biased region" description="Basic and acidic residues" evidence="1">
    <location>
        <begin position="354"/>
        <end position="370"/>
    </location>
</feature>
<evidence type="ECO:0000313" key="3">
    <source>
        <dbReference type="EMBL" id="ONK76507.1"/>
    </source>
</evidence>
<sequence length="383" mass="43224">MFWWDVADMDSNGSASSMKFFSARKCWASSPSYIDQDSAQARSTSLAKVFIAMDGTLSEDDGLIRDSHMDLNDSITDPRMALAFTALGVELNTTMIPTHLLHMETAEVGEPTIGMEFDSDEAAKEYYVAYATCIGFGVRMNKSRRSRKDDTVIMRRFVCTREGFHSKRVIYDDGKKKRKRGTTREGCMAMIEVIRKGHGKWVVTKLITDHTHMVAIPSKVRPRVDRSMVSSNASLLHGESKQYILKRWTRNATSNVVLDERVVDSGLSFQEYLVAWYNDLCLDAVKYGMEGATSAEVYKVAKNAIQKAFAEVVGAKNMQRKGQQNNQRFARMQKMQYKMPLPKLQPKKTSSRVVQHEEAGRSKRNAKEDMLDANDPDLNGGAH</sequence>
<dbReference type="Gramene" id="ONK76507">
    <property type="protein sequence ID" value="ONK76507"/>
    <property type="gene ID" value="A4U43_C03F28830"/>
</dbReference>
<name>A0A5P1FGH7_ASPOF</name>
<dbReference type="Pfam" id="PF03101">
    <property type="entry name" value="FAR1"/>
    <property type="match status" value="1"/>
</dbReference>
<keyword evidence="4" id="KW-1185">Reference proteome</keyword>
<gene>
    <name evidence="3" type="ORF">A4U43_C03F28830</name>
</gene>
<accession>A0A5P1FGH7</accession>
<evidence type="ECO:0000256" key="1">
    <source>
        <dbReference type="SAM" id="MobiDB-lite"/>
    </source>
</evidence>
<feature type="domain" description="FAR1" evidence="2">
    <location>
        <begin position="125"/>
        <end position="214"/>
    </location>
</feature>
<dbReference type="InterPro" id="IPR004330">
    <property type="entry name" value="FAR1_DNA_bnd_dom"/>
</dbReference>
<protein>
    <recommendedName>
        <fullName evidence="2">FAR1 domain-containing protein</fullName>
    </recommendedName>
</protein>
<dbReference type="OMA" id="HEPHVED"/>
<dbReference type="PANTHER" id="PTHR46328:SF27">
    <property type="entry name" value="OS12G0287500 PROTEIN"/>
    <property type="match status" value="1"/>
</dbReference>
<evidence type="ECO:0000259" key="2">
    <source>
        <dbReference type="Pfam" id="PF03101"/>
    </source>
</evidence>
<reference evidence="4" key="1">
    <citation type="journal article" date="2017" name="Nat. Commun.">
        <title>The asparagus genome sheds light on the origin and evolution of a young Y chromosome.</title>
        <authorList>
            <person name="Harkess A."/>
            <person name="Zhou J."/>
            <person name="Xu C."/>
            <person name="Bowers J.E."/>
            <person name="Van der Hulst R."/>
            <person name="Ayyampalayam S."/>
            <person name="Mercati F."/>
            <person name="Riccardi P."/>
            <person name="McKain M.R."/>
            <person name="Kakrana A."/>
            <person name="Tang H."/>
            <person name="Ray J."/>
            <person name="Groenendijk J."/>
            <person name="Arikit S."/>
            <person name="Mathioni S.M."/>
            <person name="Nakano M."/>
            <person name="Shan H."/>
            <person name="Telgmann-Rauber A."/>
            <person name="Kanno A."/>
            <person name="Yue Z."/>
            <person name="Chen H."/>
            <person name="Li W."/>
            <person name="Chen Y."/>
            <person name="Xu X."/>
            <person name="Zhang Y."/>
            <person name="Luo S."/>
            <person name="Chen H."/>
            <person name="Gao J."/>
            <person name="Mao Z."/>
            <person name="Pires J.C."/>
            <person name="Luo M."/>
            <person name="Kudrna D."/>
            <person name="Wing R.A."/>
            <person name="Meyers B.C."/>
            <person name="Yi K."/>
            <person name="Kong H."/>
            <person name="Lavrijsen P."/>
            <person name="Sunseri F."/>
            <person name="Falavigna A."/>
            <person name="Ye Y."/>
            <person name="Leebens-Mack J.H."/>
            <person name="Chen G."/>
        </authorList>
    </citation>
    <scope>NUCLEOTIDE SEQUENCE [LARGE SCALE GENOMIC DNA]</scope>
    <source>
        <strain evidence="4">cv. DH0086</strain>
    </source>
</reference>
<feature type="region of interest" description="Disordered" evidence="1">
    <location>
        <begin position="340"/>
        <end position="383"/>
    </location>
</feature>